<evidence type="ECO:0000313" key="4">
    <source>
        <dbReference type="Proteomes" id="UP000714275"/>
    </source>
</evidence>
<comment type="caution">
    <text evidence="3">The sequence shown here is derived from an EMBL/GenBank/DDBJ whole genome shotgun (WGS) entry which is preliminary data.</text>
</comment>
<organism evidence="3 4">
    <name type="scientific">Suillus placidus</name>
    <dbReference type="NCBI Taxonomy" id="48579"/>
    <lineage>
        <taxon>Eukaryota</taxon>
        <taxon>Fungi</taxon>
        <taxon>Dikarya</taxon>
        <taxon>Basidiomycota</taxon>
        <taxon>Agaricomycotina</taxon>
        <taxon>Agaricomycetes</taxon>
        <taxon>Agaricomycetidae</taxon>
        <taxon>Boletales</taxon>
        <taxon>Suillineae</taxon>
        <taxon>Suillaceae</taxon>
        <taxon>Suillus</taxon>
    </lineage>
</organism>
<sequence length="304" mass="32927">MHDIARPEFFTPRHFNRLLRPFHPSSAPPQHHVMDLGLQGVHVIVTGASGGIGLETVKLFCALGANVTAHYNSQFGPIQELLASNANLQHVQANLSKEEAVVAMFESLSAMPHGLVQVVIVNHAIYPTLDVPIARMTLDQWNTTITTNLTSSFLVCREYLKHLERAPSTIKEKAAIVLIGSTAGKYGEANHGDYAATKSAMMYGLNLTLKNEIVKIAPKGRVNCIAPGWVKTPMAEEALKDPRTVYRVLATSPLKKVAMPIDVATQIVVLASSTLSGHVTGQVVMVEGGMEGRLLNRPEDLQGS</sequence>
<dbReference type="InterPro" id="IPR036291">
    <property type="entry name" value="NAD(P)-bd_dom_sf"/>
</dbReference>
<evidence type="ECO:0000313" key="3">
    <source>
        <dbReference type="EMBL" id="KAG1778038.1"/>
    </source>
</evidence>
<dbReference type="InterPro" id="IPR002347">
    <property type="entry name" value="SDR_fam"/>
</dbReference>
<dbReference type="PRINTS" id="PR00081">
    <property type="entry name" value="GDHRDH"/>
</dbReference>
<protein>
    <submittedName>
        <fullName evidence="3">NAD-P-binding protein</fullName>
    </submittedName>
</protein>
<evidence type="ECO:0000256" key="1">
    <source>
        <dbReference type="ARBA" id="ARBA00006484"/>
    </source>
</evidence>
<proteinExistence type="inferred from homology"/>
<accession>A0A9P7D3S2</accession>
<dbReference type="OrthoDB" id="10253736at2759"/>
<comment type="similarity">
    <text evidence="1">Belongs to the short-chain dehydrogenases/reductases (SDR) family.</text>
</comment>
<dbReference type="Gene3D" id="3.40.50.720">
    <property type="entry name" value="NAD(P)-binding Rossmann-like Domain"/>
    <property type="match status" value="1"/>
</dbReference>
<dbReference type="PANTHER" id="PTHR24321:SF8">
    <property type="entry name" value="ESTRADIOL 17-BETA-DEHYDROGENASE 8-RELATED"/>
    <property type="match status" value="1"/>
</dbReference>
<evidence type="ECO:0000256" key="2">
    <source>
        <dbReference type="ARBA" id="ARBA00023002"/>
    </source>
</evidence>
<dbReference type="EMBL" id="JABBWD010000017">
    <property type="protein sequence ID" value="KAG1778038.1"/>
    <property type="molecule type" value="Genomic_DNA"/>
</dbReference>
<dbReference type="GO" id="GO:0016491">
    <property type="term" value="F:oxidoreductase activity"/>
    <property type="evidence" value="ECO:0007669"/>
    <property type="project" value="UniProtKB-KW"/>
</dbReference>
<dbReference type="SUPFAM" id="SSF51735">
    <property type="entry name" value="NAD(P)-binding Rossmann-fold domains"/>
    <property type="match status" value="1"/>
</dbReference>
<dbReference type="Pfam" id="PF13561">
    <property type="entry name" value="adh_short_C2"/>
    <property type="match status" value="1"/>
</dbReference>
<name>A0A9P7D3S2_9AGAM</name>
<gene>
    <name evidence="3" type="ORF">EV702DRAFT_1096797</name>
</gene>
<dbReference type="Proteomes" id="UP000714275">
    <property type="component" value="Unassembled WGS sequence"/>
</dbReference>
<keyword evidence="2" id="KW-0560">Oxidoreductase</keyword>
<dbReference type="PANTHER" id="PTHR24321">
    <property type="entry name" value="DEHYDROGENASES, SHORT CHAIN"/>
    <property type="match status" value="1"/>
</dbReference>
<dbReference type="CDD" id="cd05233">
    <property type="entry name" value="SDR_c"/>
    <property type="match status" value="1"/>
</dbReference>
<dbReference type="AlphaFoldDB" id="A0A9P7D3S2"/>
<reference evidence="3" key="1">
    <citation type="journal article" date="2020" name="New Phytol.">
        <title>Comparative genomics reveals dynamic genome evolution in host specialist ectomycorrhizal fungi.</title>
        <authorList>
            <person name="Lofgren L.A."/>
            <person name="Nguyen N.H."/>
            <person name="Vilgalys R."/>
            <person name="Ruytinx J."/>
            <person name="Liao H.L."/>
            <person name="Branco S."/>
            <person name="Kuo A."/>
            <person name="LaButti K."/>
            <person name="Lipzen A."/>
            <person name="Andreopoulos W."/>
            <person name="Pangilinan J."/>
            <person name="Riley R."/>
            <person name="Hundley H."/>
            <person name="Na H."/>
            <person name="Barry K."/>
            <person name="Grigoriev I.V."/>
            <person name="Stajich J.E."/>
            <person name="Kennedy P.G."/>
        </authorList>
    </citation>
    <scope>NUCLEOTIDE SEQUENCE</scope>
    <source>
        <strain evidence="3">DOB743</strain>
    </source>
</reference>
<keyword evidence="4" id="KW-1185">Reference proteome</keyword>